<protein>
    <recommendedName>
        <fullName evidence="4">Coiled-coil domain-containing protein 170-like</fullName>
    </recommendedName>
</protein>
<dbReference type="AlphaFoldDB" id="A0AA40LMI4"/>
<sequence length="445" mass="51144">MHEIRARGSALAAAAAYLGPRSLSFVWKIVQKDIRKLRNLQNKLFIKESSLQDMKNELESYKEDNSKQSFQIISLKSDIKDLEDLIASLTRVKSLKSINNQTLKRGNLDLNERIIELENRLRVHLIERERAEQKADLLEKKLAGANGFTPYKNVKGQEDTLGSFMIKGAEGLKQEIQLLTKRLEQLHHHHEESSQTEEKCREQKRPLKRLVGKIAVNDCFQARLDLGRINGCTSLHSQQQCTRENSRTKNSRIDENSKTFKHLEKDNKQKTLLTIKQNLQIATTQRLEEEIQQLQKQLSDLKLSNKNMKTQLTRVNVLKDKTIQKLRQSLIKVEAMKGKAAMKTDNLKTTLDPTKQEARWDKDGTHQMLHAVSPELCTAKSTLEEVSGRPQEEVDFRETIMKMLGFNMKTADKEIITHLRLVIQAYETSNKSKIASDCETGHKKA</sequence>
<gene>
    <name evidence="2" type="ORF">QTO34_019967</name>
</gene>
<dbReference type="PANTHER" id="PTHR18863:SF5">
    <property type="entry name" value="TESTIS EXPRESSED GENE 21"/>
    <property type="match status" value="1"/>
</dbReference>
<dbReference type="EMBL" id="JAULJE010000009">
    <property type="protein sequence ID" value="KAK1339286.1"/>
    <property type="molecule type" value="Genomic_DNA"/>
</dbReference>
<evidence type="ECO:0000313" key="3">
    <source>
        <dbReference type="Proteomes" id="UP001177744"/>
    </source>
</evidence>
<feature type="coiled-coil region" evidence="1">
    <location>
        <begin position="37"/>
        <end position="141"/>
    </location>
</feature>
<name>A0AA40LMI4_CNENI</name>
<proteinExistence type="predicted"/>
<organism evidence="2 3">
    <name type="scientific">Cnephaeus nilssonii</name>
    <name type="common">Northern bat</name>
    <name type="synonym">Eptesicus nilssonii</name>
    <dbReference type="NCBI Taxonomy" id="3371016"/>
    <lineage>
        <taxon>Eukaryota</taxon>
        <taxon>Metazoa</taxon>
        <taxon>Chordata</taxon>
        <taxon>Craniata</taxon>
        <taxon>Vertebrata</taxon>
        <taxon>Euteleostomi</taxon>
        <taxon>Mammalia</taxon>
        <taxon>Eutheria</taxon>
        <taxon>Laurasiatheria</taxon>
        <taxon>Chiroptera</taxon>
        <taxon>Yangochiroptera</taxon>
        <taxon>Vespertilionidae</taxon>
        <taxon>Cnephaeus</taxon>
    </lineage>
</organism>
<comment type="caution">
    <text evidence="2">The sequence shown here is derived from an EMBL/GenBank/DDBJ whole genome shotgun (WGS) entry which is preliminary data.</text>
</comment>
<evidence type="ECO:0000256" key="1">
    <source>
        <dbReference type="SAM" id="Coils"/>
    </source>
</evidence>
<reference evidence="2" key="1">
    <citation type="submission" date="2023-06" db="EMBL/GenBank/DDBJ databases">
        <title>Reference genome for the Northern bat (Eptesicus nilssonii), a most northern bat species.</title>
        <authorList>
            <person name="Laine V.N."/>
            <person name="Pulliainen A.T."/>
            <person name="Lilley T.M."/>
        </authorList>
    </citation>
    <scope>NUCLEOTIDE SEQUENCE</scope>
    <source>
        <strain evidence="2">BLF_Eptnil</strain>
        <tissue evidence="2">Kidney</tissue>
    </source>
</reference>
<keyword evidence="3" id="KW-1185">Reference proteome</keyword>
<evidence type="ECO:0008006" key="4">
    <source>
        <dbReference type="Google" id="ProtNLM"/>
    </source>
</evidence>
<accession>A0AA40LMI4</accession>
<keyword evidence="1" id="KW-0175">Coiled coil</keyword>
<evidence type="ECO:0000313" key="2">
    <source>
        <dbReference type="EMBL" id="KAK1339286.1"/>
    </source>
</evidence>
<dbReference type="PANTHER" id="PTHR18863">
    <property type="entry name" value="TSEC-2-RELATED"/>
    <property type="match status" value="1"/>
</dbReference>
<dbReference type="Proteomes" id="UP001177744">
    <property type="component" value="Unassembled WGS sequence"/>
</dbReference>
<dbReference type="InterPro" id="IPR039139">
    <property type="entry name" value="CCDC170-like"/>
</dbReference>
<feature type="coiled-coil region" evidence="1">
    <location>
        <begin position="277"/>
        <end position="311"/>
    </location>
</feature>